<accession>A0A4S3KTG1</accession>
<keyword evidence="2" id="KW-0479">Metal-binding</keyword>
<evidence type="ECO:0000313" key="8">
    <source>
        <dbReference type="Proteomes" id="UP000294599"/>
    </source>
</evidence>
<evidence type="ECO:0000313" key="7">
    <source>
        <dbReference type="EMBL" id="TCS92773.1"/>
    </source>
</evidence>
<dbReference type="Pfam" id="PF20514">
    <property type="entry name" value="WHD_ROXA"/>
    <property type="match status" value="1"/>
</dbReference>
<keyword evidence="4" id="KW-0560">Oxidoreductase</keyword>
<keyword evidence="5" id="KW-0408">Iron</keyword>
<dbReference type="GO" id="GO:0005840">
    <property type="term" value="C:ribosome"/>
    <property type="evidence" value="ECO:0007669"/>
    <property type="project" value="UniProtKB-KW"/>
</dbReference>
<dbReference type="CDD" id="cd02208">
    <property type="entry name" value="cupin_RmlC-like"/>
    <property type="match status" value="1"/>
</dbReference>
<evidence type="ECO:0000259" key="6">
    <source>
        <dbReference type="PROSITE" id="PS51184"/>
    </source>
</evidence>
<protein>
    <submittedName>
        <fullName evidence="7">50S ribosomal protein L16 3-hydroxylase</fullName>
    </submittedName>
</protein>
<evidence type="ECO:0000256" key="2">
    <source>
        <dbReference type="ARBA" id="ARBA00022723"/>
    </source>
</evidence>
<dbReference type="PANTHER" id="PTHR13096">
    <property type="entry name" value="MINA53 MYC INDUCED NUCLEAR ANTIGEN"/>
    <property type="match status" value="1"/>
</dbReference>
<proteinExistence type="predicted"/>
<sequence>MLRRTVPGAPPIVVDGRGQPPLGMSPAKFLRDYWQKHPLLIRQAFPGFQAPLDAHDLAGLACEPYALSRLIVHDATTDSWQVEHGPFEEERFAHVPERDWTLLVQDVDKWDRDVAALLEHFRFLPDWRVDDVMISYAAPDGSVGAHVDQYDVFLLQGNGQRHWAIDSRPGAPQAFRPDQDLRLLQRFDPDHDWVLEPGDMLYLPPGVPHHGVAVGDERCLTLSVGLRAPAVGELVADFADHLAERLPEALRYSDPDLRPAREPGQIDAVALARVRELLRQTLDTDDATVADWFGRFITRYRAAGMAAPRAKPYTPAAFSKRLSTGKGVLVRHPLSRFAWQARGRNADLFVAGDCHRCTPALARLLCDPAPLPVQAVQACNDTERELLRTLVNAGHLEFGR</sequence>
<evidence type="ECO:0000256" key="1">
    <source>
        <dbReference type="ARBA" id="ARBA00001954"/>
    </source>
</evidence>
<gene>
    <name evidence="7" type="ORF">EDC25_13213</name>
</gene>
<feature type="domain" description="JmjC" evidence="6">
    <location>
        <begin position="113"/>
        <end position="243"/>
    </location>
</feature>
<dbReference type="RefSeq" id="WP_123521295.1">
    <property type="nucleotide sequence ID" value="NZ_JBHLWF010000024.1"/>
</dbReference>
<dbReference type="GO" id="GO:0046872">
    <property type="term" value="F:metal ion binding"/>
    <property type="evidence" value="ECO:0007669"/>
    <property type="project" value="UniProtKB-KW"/>
</dbReference>
<dbReference type="PROSITE" id="PS51184">
    <property type="entry name" value="JMJC"/>
    <property type="match status" value="1"/>
</dbReference>
<dbReference type="AlphaFoldDB" id="A0A4S3KTG1"/>
<organism evidence="7 8">
    <name type="scientific">Pseudofulvimonas gallinarii</name>
    <dbReference type="NCBI Taxonomy" id="634155"/>
    <lineage>
        <taxon>Bacteria</taxon>
        <taxon>Pseudomonadati</taxon>
        <taxon>Pseudomonadota</taxon>
        <taxon>Gammaproteobacteria</taxon>
        <taxon>Lysobacterales</taxon>
        <taxon>Rhodanobacteraceae</taxon>
        <taxon>Pseudofulvimonas</taxon>
    </lineage>
</organism>
<reference evidence="7 8" key="1">
    <citation type="submission" date="2019-03" db="EMBL/GenBank/DDBJ databases">
        <title>Genomic Encyclopedia of Type Strains, Phase IV (KMG-IV): sequencing the most valuable type-strain genomes for metagenomic binning, comparative biology and taxonomic classification.</title>
        <authorList>
            <person name="Goeker M."/>
        </authorList>
    </citation>
    <scope>NUCLEOTIDE SEQUENCE [LARGE SCALE GENOMIC DNA]</scope>
    <source>
        <strain evidence="7 8">DSM 21944</strain>
    </source>
</reference>
<keyword evidence="7" id="KW-0689">Ribosomal protein</keyword>
<dbReference type="SMART" id="SM00558">
    <property type="entry name" value="JmjC"/>
    <property type="match status" value="1"/>
</dbReference>
<dbReference type="Gene3D" id="2.60.120.650">
    <property type="entry name" value="Cupin"/>
    <property type="match status" value="1"/>
</dbReference>
<dbReference type="InterPro" id="IPR003347">
    <property type="entry name" value="JmjC_dom"/>
</dbReference>
<comment type="caution">
    <text evidence="7">The sequence shown here is derived from an EMBL/GenBank/DDBJ whole genome shotgun (WGS) entry which is preliminary data.</text>
</comment>
<dbReference type="InterPro" id="IPR039994">
    <property type="entry name" value="NO66-like"/>
</dbReference>
<evidence type="ECO:0000256" key="5">
    <source>
        <dbReference type="ARBA" id="ARBA00023004"/>
    </source>
</evidence>
<dbReference type="GO" id="GO:0016706">
    <property type="term" value="F:2-oxoglutarate-dependent dioxygenase activity"/>
    <property type="evidence" value="ECO:0007669"/>
    <property type="project" value="TreeGrafter"/>
</dbReference>
<dbReference type="Pfam" id="PF08007">
    <property type="entry name" value="JmjC_2"/>
    <property type="match status" value="1"/>
</dbReference>
<dbReference type="Proteomes" id="UP000294599">
    <property type="component" value="Unassembled WGS sequence"/>
</dbReference>
<comment type="cofactor">
    <cofactor evidence="1">
        <name>Fe(2+)</name>
        <dbReference type="ChEBI" id="CHEBI:29033"/>
    </cofactor>
</comment>
<dbReference type="PANTHER" id="PTHR13096:SF8">
    <property type="entry name" value="RIBOSOMAL OXYGENASE 1"/>
    <property type="match status" value="1"/>
</dbReference>
<dbReference type="OrthoDB" id="9764016at2"/>
<evidence type="ECO:0000256" key="3">
    <source>
        <dbReference type="ARBA" id="ARBA00022964"/>
    </source>
</evidence>
<keyword evidence="7" id="KW-0687">Ribonucleoprotein</keyword>
<evidence type="ECO:0000256" key="4">
    <source>
        <dbReference type="ARBA" id="ARBA00023002"/>
    </source>
</evidence>
<dbReference type="SUPFAM" id="SSF51197">
    <property type="entry name" value="Clavaminate synthase-like"/>
    <property type="match status" value="1"/>
</dbReference>
<keyword evidence="8" id="KW-1185">Reference proteome</keyword>
<dbReference type="Gene3D" id="3.40.366.30">
    <property type="entry name" value="50S ribosomal protein L16 arginine hydroxylase, Chain A, Domain 2"/>
    <property type="match status" value="1"/>
</dbReference>
<name>A0A4S3KTG1_9GAMM</name>
<dbReference type="InterPro" id="IPR046799">
    <property type="entry name" value="ROXA-like_wH"/>
</dbReference>
<keyword evidence="3" id="KW-0223">Dioxygenase</keyword>
<dbReference type="EMBL" id="SMAF01000032">
    <property type="protein sequence ID" value="TCS92773.1"/>
    <property type="molecule type" value="Genomic_DNA"/>
</dbReference>